<proteinExistence type="predicted"/>
<dbReference type="PANTHER" id="PTHR14360:SF1">
    <property type="entry name" value="PROTEIN FMP32, MITOCHONDRIAL"/>
    <property type="match status" value="1"/>
</dbReference>
<sequence>MFIRPLCRHVHPKSRFLSTATSAAPRTPINDLSILTHTPSTPVPEAGPSERQLLHKSLTNEGFTAAQAETLLTLISNAIDESTTLTAEEKVSRSELDKFTNQSQQDMAKLKMDIRNLSVLDYGNLRVELKRIATEVERLRDEINNDITKTHGDIRLDLNLEKKRISMEVDTLEQMVLHSESKIEQQMGHLVDGIEKTRREMKSGFQNFVAVTSVLFSDTIVTSGLIQERILHPKAKRNMADYGMQSPPDSDSESNVKAVAAKSTAPAPLWAADLTAMDPESIAHEVSIAQEMIAAKYGRANASTEVVSSPISVPAPKTSSNKATVPTATPTIDLVQEAEVRAATVAVLYQAACEAETKHHSLQNVVARKEVESVPSTESQSLSVEVASPAVHEQAVIAAELYAGKQSIAAKMGADIEGHWIERNALAASIEVEEVVAPAAEPPKVLKLRTMVIKVAEQPKPAAPIKVVKKLQSIDAMRGANWPVLYEGPWEYPIPGSD</sequence>
<dbReference type="GO" id="GO:0005739">
    <property type="term" value="C:mitochondrion"/>
    <property type="evidence" value="ECO:0007669"/>
    <property type="project" value="UniProtKB-SubCell"/>
</dbReference>
<protein>
    <submittedName>
        <fullName evidence="9">DUF1640-domain-containing protein</fullName>
    </submittedName>
</protein>
<feature type="coiled-coil region" evidence="8">
    <location>
        <begin position="122"/>
        <end position="149"/>
    </location>
</feature>
<dbReference type="InterPro" id="IPR024461">
    <property type="entry name" value="CCDC90-like"/>
</dbReference>
<dbReference type="PANTHER" id="PTHR14360">
    <property type="entry name" value="PROTEIN FMP32, MITOCHONDRIAL"/>
    <property type="match status" value="1"/>
</dbReference>
<keyword evidence="3" id="KW-0812">Transmembrane</keyword>
<dbReference type="Pfam" id="PF07798">
    <property type="entry name" value="CCDC90-like"/>
    <property type="match status" value="1"/>
</dbReference>
<evidence type="ECO:0000256" key="1">
    <source>
        <dbReference type="ARBA" id="ARBA00004173"/>
    </source>
</evidence>
<organism evidence="9 10">
    <name type="scientific">Rhizoclosmatium globosum</name>
    <dbReference type="NCBI Taxonomy" id="329046"/>
    <lineage>
        <taxon>Eukaryota</taxon>
        <taxon>Fungi</taxon>
        <taxon>Fungi incertae sedis</taxon>
        <taxon>Chytridiomycota</taxon>
        <taxon>Chytridiomycota incertae sedis</taxon>
        <taxon>Chytridiomycetes</taxon>
        <taxon>Chytridiales</taxon>
        <taxon>Chytriomycetaceae</taxon>
        <taxon>Rhizoclosmatium</taxon>
    </lineage>
</organism>
<name>A0A1Y2BUY3_9FUNG</name>
<keyword evidence="7" id="KW-0472">Membrane</keyword>
<keyword evidence="5 8" id="KW-0175">Coiled coil</keyword>
<evidence type="ECO:0000256" key="2">
    <source>
        <dbReference type="ARBA" id="ARBA00004370"/>
    </source>
</evidence>
<evidence type="ECO:0000256" key="6">
    <source>
        <dbReference type="ARBA" id="ARBA00023128"/>
    </source>
</evidence>
<keyword evidence="4" id="KW-1133">Transmembrane helix</keyword>
<keyword evidence="6" id="KW-0496">Mitochondrion</keyword>
<evidence type="ECO:0000256" key="8">
    <source>
        <dbReference type="SAM" id="Coils"/>
    </source>
</evidence>
<dbReference type="Proteomes" id="UP000193642">
    <property type="component" value="Unassembled WGS sequence"/>
</dbReference>
<gene>
    <name evidence="9" type="ORF">BCR33DRAFT_853926</name>
</gene>
<evidence type="ECO:0000256" key="4">
    <source>
        <dbReference type="ARBA" id="ARBA00022989"/>
    </source>
</evidence>
<evidence type="ECO:0000256" key="7">
    <source>
        <dbReference type="ARBA" id="ARBA00023136"/>
    </source>
</evidence>
<reference evidence="9 10" key="1">
    <citation type="submission" date="2016-07" db="EMBL/GenBank/DDBJ databases">
        <title>Pervasive Adenine N6-methylation of Active Genes in Fungi.</title>
        <authorList>
            <consortium name="DOE Joint Genome Institute"/>
            <person name="Mondo S.J."/>
            <person name="Dannebaum R.O."/>
            <person name="Kuo R.C."/>
            <person name="Labutti K."/>
            <person name="Haridas S."/>
            <person name="Kuo A."/>
            <person name="Salamov A."/>
            <person name="Ahrendt S.R."/>
            <person name="Lipzen A."/>
            <person name="Sullivan W."/>
            <person name="Andreopoulos W.B."/>
            <person name="Clum A."/>
            <person name="Lindquist E."/>
            <person name="Daum C."/>
            <person name="Ramamoorthy G.K."/>
            <person name="Gryganskyi A."/>
            <person name="Culley D."/>
            <person name="Magnuson J.K."/>
            <person name="James T.Y."/>
            <person name="O'Malley M.A."/>
            <person name="Stajich J.E."/>
            <person name="Spatafora J.W."/>
            <person name="Visel A."/>
            <person name="Grigoriev I.V."/>
        </authorList>
    </citation>
    <scope>NUCLEOTIDE SEQUENCE [LARGE SCALE GENOMIC DNA]</scope>
    <source>
        <strain evidence="9 10">JEL800</strain>
    </source>
</reference>
<dbReference type="GO" id="GO:0016020">
    <property type="term" value="C:membrane"/>
    <property type="evidence" value="ECO:0007669"/>
    <property type="project" value="UniProtKB-SubCell"/>
</dbReference>
<evidence type="ECO:0000256" key="3">
    <source>
        <dbReference type="ARBA" id="ARBA00022692"/>
    </source>
</evidence>
<accession>A0A1Y2BUY3</accession>
<evidence type="ECO:0000313" key="9">
    <source>
        <dbReference type="EMBL" id="ORY38588.1"/>
    </source>
</evidence>
<dbReference type="EMBL" id="MCGO01000043">
    <property type="protein sequence ID" value="ORY38588.1"/>
    <property type="molecule type" value="Genomic_DNA"/>
</dbReference>
<evidence type="ECO:0000313" key="10">
    <source>
        <dbReference type="Proteomes" id="UP000193642"/>
    </source>
</evidence>
<dbReference type="AlphaFoldDB" id="A0A1Y2BUY3"/>
<comment type="subcellular location">
    <subcellularLocation>
        <location evidence="2">Membrane</location>
    </subcellularLocation>
    <subcellularLocation>
        <location evidence="1">Mitochondrion</location>
    </subcellularLocation>
</comment>
<dbReference type="OrthoDB" id="889336at2759"/>
<keyword evidence="10" id="KW-1185">Reference proteome</keyword>
<evidence type="ECO:0000256" key="5">
    <source>
        <dbReference type="ARBA" id="ARBA00023054"/>
    </source>
</evidence>
<dbReference type="Gene3D" id="1.20.5.340">
    <property type="match status" value="1"/>
</dbReference>
<comment type="caution">
    <text evidence="9">The sequence shown here is derived from an EMBL/GenBank/DDBJ whole genome shotgun (WGS) entry which is preliminary data.</text>
</comment>